<dbReference type="AlphaFoldDB" id="A0AAV2Q178"/>
<dbReference type="EMBL" id="CAXKWB010002250">
    <property type="protein sequence ID" value="CAL4066453.1"/>
    <property type="molecule type" value="Genomic_DNA"/>
</dbReference>
<proteinExistence type="predicted"/>
<sequence>MINKVECLTDLKATFLKLKARGVPIVAAIEGEKLIKNAKSLCHTIEDVSDNVLKMQYNLFLKKLLDIYFPVTEADFNMIKNIDIIKNFFNTNEMLYEGVEFIMHAISAACVAISVESIVESVVSMYENRQTKFRNLGEDRANHEMQIGCNGPNLAKCDRLLEKAMKTYFKTHKQGKWHFTINHRYKDIKVMYSSKTWLFF</sequence>
<comment type="caution">
    <text evidence="1">The sequence shown here is derived from an EMBL/GenBank/DDBJ whole genome shotgun (WGS) entry which is preliminary data.</text>
</comment>
<gene>
    <name evidence="1" type="ORF">MNOR_LOCUS5700</name>
</gene>
<dbReference type="Proteomes" id="UP001497623">
    <property type="component" value="Unassembled WGS sequence"/>
</dbReference>
<accession>A0AAV2Q178</accession>
<reference evidence="1 2" key="1">
    <citation type="submission" date="2024-05" db="EMBL/GenBank/DDBJ databases">
        <authorList>
            <person name="Wallberg A."/>
        </authorList>
    </citation>
    <scope>NUCLEOTIDE SEQUENCE [LARGE SCALE GENOMIC DNA]</scope>
</reference>
<evidence type="ECO:0000313" key="2">
    <source>
        <dbReference type="Proteomes" id="UP001497623"/>
    </source>
</evidence>
<keyword evidence="2" id="KW-1185">Reference proteome</keyword>
<name>A0AAV2Q178_MEGNR</name>
<evidence type="ECO:0000313" key="1">
    <source>
        <dbReference type="EMBL" id="CAL4066453.1"/>
    </source>
</evidence>
<organism evidence="1 2">
    <name type="scientific">Meganyctiphanes norvegica</name>
    <name type="common">Northern krill</name>
    <name type="synonym">Thysanopoda norvegica</name>
    <dbReference type="NCBI Taxonomy" id="48144"/>
    <lineage>
        <taxon>Eukaryota</taxon>
        <taxon>Metazoa</taxon>
        <taxon>Ecdysozoa</taxon>
        <taxon>Arthropoda</taxon>
        <taxon>Crustacea</taxon>
        <taxon>Multicrustacea</taxon>
        <taxon>Malacostraca</taxon>
        <taxon>Eumalacostraca</taxon>
        <taxon>Eucarida</taxon>
        <taxon>Euphausiacea</taxon>
        <taxon>Euphausiidae</taxon>
        <taxon>Meganyctiphanes</taxon>
    </lineage>
</organism>
<protein>
    <submittedName>
        <fullName evidence="1">Uncharacterized protein</fullName>
    </submittedName>
</protein>